<evidence type="ECO:0000313" key="3">
    <source>
        <dbReference type="Proteomes" id="UP000182888"/>
    </source>
</evidence>
<sequence length="70" mass="7456">MAWVRFTADFDFSPTAFGGRSTTAYKAGMVLNVTRECADKAIGAGKAVAGRKPRKDAPFVEDSDAQADGR</sequence>
<dbReference type="EMBL" id="CCND01000001">
    <property type="protein sequence ID" value="CDX49221.1"/>
    <property type="molecule type" value="Genomic_DNA"/>
</dbReference>
<gene>
    <name evidence="2" type="ORF">MPL1032_10261</name>
</gene>
<dbReference type="AlphaFoldDB" id="A0A0K2VNH5"/>
<feature type="compositionally biased region" description="Acidic residues" evidence="1">
    <location>
        <begin position="59"/>
        <end position="70"/>
    </location>
</feature>
<evidence type="ECO:0000313" key="2">
    <source>
        <dbReference type="EMBL" id="CDX49221.1"/>
    </source>
</evidence>
<accession>A0A0K2VNH5</accession>
<name>A0A0K2VNH5_MESPL</name>
<feature type="region of interest" description="Disordered" evidence="1">
    <location>
        <begin position="46"/>
        <end position="70"/>
    </location>
</feature>
<protein>
    <submittedName>
        <fullName evidence="2">Uncharacterized protein</fullName>
    </submittedName>
</protein>
<reference evidence="3" key="1">
    <citation type="submission" date="2014-08" db="EMBL/GenBank/DDBJ databases">
        <authorList>
            <person name="Edwards T."/>
        </authorList>
    </citation>
    <scope>NUCLEOTIDE SEQUENCE [LARGE SCALE GENOMIC DNA]</scope>
</reference>
<evidence type="ECO:0000256" key="1">
    <source>
        <dbReference type="SAM" id="MobiDB-lite"/>
    </source>
</evidence>
<dbReference type="Proteomes" id="UP000182888">
    <property type="component" value="Unassembled WGS sequence"/>
</dbReference>
<organism evidence="2 3">
    <name type="scientific">Mesorhizobium plurifarium</name>
    <dbReference type="NCBI Taxonomy" id="69974"/>
    <lineage>
        <taxon>Bacteria</taxon>
        <taxon>Pseudomonadati</taxon>
        <taxon>Pseudomonadota</taxon>
        <taxon>Alphaproteobacteria</taxon>
        <taxon>Hyphomicrobiales</taxon>
        <taxon>Phyllobacteriaceae</taxon>
        <taxon>Mesorhizobium</taxon>
    </lineage>
</organism>
<proteinExistence type="predicted"/>